<feature type="transmembrane region" description="Helical" evidence="1">
    <location>
        <begin position="12"/>
        <end position="36"/>
    </location>
</feature>
<evidence type="ECO:0000313" key="3">
    <source>
        <dbReference type="Proteomes" id="UP000273143"/>
    </source>
</evidence>
<dbReference type="Proteomes" id="UP000273143">
    <property type="component" value="Chromosome"/>
</dbReference>
<evidence type="ECO:0000313" key="2">
    <source>
        <dbReference type="EMBL" id="AZS50812.1"/>
    </source>
</evidence>
<proteinExistence type="predicted"/>
<keyword evidence="1" id="KW-1133">Transmembrane helix</keyword>
<dbReference type="EMBL" id="CP029822">
    <property type="protein sequence ID" value="AZS50812.1"/>
    <property type="molecule type" value="Genomic_DNA"/>
</dbReference>
<accession>A0A3Q9JMI7</accession>
<protein>
    <submittedName>
        <fullName evidence="2">DUF2946 domain-containing protein</fullName>
    </submittedName>
</protein>
<keyword evidence="3" id="KW-1185">Reference proteome</keyword>
<dbReference type="RefSeq" id="WP_127163430.1">
    <property type="nucleotide sequence ID" value="NZ_CP029822.1"/>
</dbReference>
<dbReference type="InterPro" id="IPR021333">
    <property type="entry name" value="DUF2946"/>
</dbReference>
<sequence>MLRQKALSRFYAYCGLFAILLIVVCPLITQTIALMAKPSTIKHLYPPPSLSHFECASQFFKENNLDPNDFNPESMKASSHDEDYSQVDMNEHHDMDHGRIVSCGYCDLIHTATILVAFYVVIFNAPSSDVVLVTADPYVFSPNFWSTLTRAPPITLLMS</sequence>
<dbReference type="AlphaFoldDB" id="A0A3Q9JMI7"/>
<keyword evidence="1" id="KW-0472">Membrane</keyword>
<keyword evidence="1" id="KW-0812">Transmembrane</keyword>
<evidence type="ECO:0000256" key="1">
    <source>
        <dbReference type="SAM" id="Phobius"/>
    </source>
</evidence>
<reference evidence="3" key="1">
    <citation type="submission" date="2018-06" db="EMBL/GenBank/DDBJ databases">
        <title>Complete genome of Pseudomonas insecticola strain QZS01.</title>
        <authorList>
            <person name="Wang J."/>
            <person name="Su Q."/>
        </authorList>
    </citation>
    <scope>NUCLEOTIDE SEQUENCE [LARGE SCALE GENOMIC DNA]</scope>
    <source>
        <strain evidence="3">QZS01</strain>
    </source>
</reference>
<organism evidence="2 3">
    <name type="scientific">Entomomonas moraniae</name>
    <dbReference type="NCBI Taxonomy" id="2213226"/>
    <lineage>
        <taxon>Bacteria</taxon>
        <taxon>Pseudomonadati</taxon>
        <taxon>Pseudomonadota</taxon>
        <taxon>Gammaproteobacteria</taxon>
        <taxon>Pseudomonadales</taxon>
        <taxon>Pseudomonadaceae</taxon>
        <taxon>Entomomonas</taxon>
    </lineage>
</organism>
<gene>
    <name evidence="2" type="ORF">DM558_08470</name>
</gene>
<dbReference type="KEGG" id="emo:DM558_08470"/>
<name>A0A3Q9JMI7_9GAMM</name>
<dbReference type="Pfam" id="PF11162">
    <property type="entry name" value="DUF2946"/>
    <property type="match status" value="1"/>
</dbReference>